<keyword evidence="2" id="KW-1185">Reference proteome</keyword>
<evidence type="ECO:0000313" key="2">
    <source>
        <dbReference type="Proteomes" id="UP000198287"/>
    </source>
</evidence>
<reference evidence="1 2" key="1">
    <citation type="submission" date="2015-12" db="EMBL/GenBank/DDBJ databases">
        <title>The genome of Folsomia candida.</title>
        <authorList>
            <person name="Faddeeva A."/>
            <person name="Derks M.F."/>
            <person name="Anvar Y."/>
            <person name="Smit S."/>
            <person name="Van Straalen N."/>
            <person name="Roelofs D."/>
        </authorList>
    </citation>
    <scope>NUCLEOTIDE SEQUENCE [LARGE SCALE GENOMIC DNA]</scope>
    <source>
        <strain evidence="1 2">VU population</strain>
        <tissue evidence="1">Whole body</tissue>
    </source>
</reference>
<sequence>MNTPNQYVFYILVISPKVGPLTLQNLCNPKSDLSIYVGQWNSRNACGEITCRPTHFYQSDSPIYVLTSNPNNQCNEVLAQQCLNQFAAHFGEAFLLYYADEWNQKSPDKPKFIMTSPEVQHLDEDGVLEEKARKMARDGIWIFSALEDDGQPHPPQHARFDDLCKIPFGIKTSYIKSRVIPGLGQGSNNWKNPPNQSLIKVLNKNRSHSKHPTADLYNQTYEIVAKHNGKYQTLNNLTIPGTYVFYILVVSPKTGPLTLENLCNPNFDMLIYVGQWNSIRENGQITCRPDHFSDPHSPVYILTSEPKSQCHEVLAQQCLNQYSAHFGEAFLLCYADEWNQLHPDKPKFILSSPEVQHLDENGKLEEQARQLARNKIWIFSELHEDEQPHPPPHATFDDICKIPFGIKPAYIKQRVIPGLGQGSNCWIN</sequence>
<organism evidence="1 2">
    <name type="scientific">Folsomia candida</name>
    <name type="common">Springtail</name>
    <dbReference type="NCBI Taxonomy" id="158441"/>
    <lineage>
        <taxon>Eukaryota</taxon>
        <taxon>Metazoa</taxon>
        <taxon>Ecdysozoa</taxon>
        <taxon>Arthropoda</taxon>
        <taxon>Hexapoda</taxon>
        <taxon>Collembola</taxon>
        <taxon>Entomobryomorpha</taxon>
        <taxon>Isotomoidea</taxon>
        <taxon>Isotomidae</taxon>
        <taxon>Proisotominae</taxon>
        <taxon>Folsomia</taxon>
    </lineage>
</organism>
<dbReference type="EMBL" id="LNIX01000002">
    <property type="protein sequence ID" value="OXA61061.1"/>
    <property type="molecule type" value="Genomic_DNA"/>
</dbReference>
<accession>A0A226EW46</accession>
<comment type="caution">
    <text evidence="1">The sequence shown here is derived from an EMBL/GenBank/DDBJ whole genome shotgun (WGS) entry which is preliminary data.</text>
</comment>
<dbReference type="AlphaFoldDB" id="A0A226EW46"/>
<protein>
    <submittedName>
        <fullName evidence="1">Uncharacterized protein</fullName>
    </submittedName>
</protein>
<dbReference type="Proteomes" id="UP000198287">
    <property type="component" value="Unassembled WGS sequence"/>
</dbReference>
<proteinExistence type="predicted"/>
<name>A0A226EW46_FOLCA</name>
<gene>
    <name evidence="1" type="ORF">Fcan01_04323</name>
</gene>
<evidence type="ECO:0000313" key="1">
    <source>
        <dbReference type="EMBL" id="OXA61061.1"/>
    </source>
</evidence>